<protein>
    <submittedName>
        <fullName evidence="1">Uncharacterized protein</fullName>
    </submittedName>
</protein>
<keyword evidence="2" id="KW-1185">Reference proteome</keyword>
<proteinExistence type="predicted"/>
<accession>A0A4C1UDP4</accession>
<reference evidence="1 2" key="1">
    <citation type="journal article" date="2019" name="Commun. Biol.">
        <title>The bagworm genome reveals a unique fibroin gene that provides high tensile strength.</title>
        <authorList>
            <person name="Kono N."/>
            <person name="Nakamura H."/>
            <person name="Ohtoshi R."/>
            <person name="Tomita M."/>
            <person name="Numata K."/>
            <person name="Arakawa K."/>
        </authorList>
    </citation>
    <scope>NUCLEOTIDE SEQUENCE [LARGE SCALE GENOMIC DNA]</scope>
</reference>
<sequence length="121" mass="13574">MQLGAPEHKEHLPIAIARGIETRLKNDALTADNSRICETLRAATSADGRLALSPHIFDVRYLFYINPSSFARRYISSSVTTKVLRSVPAGCTTNRETPIRDSKQRRSNSPEFTTSLFFLFS</sequence>
<comment type="caution">
    <text evidence="1">The sequence shown here is derived from an EMBL/GenBank/DDBJ whole genome shotgun (WGS) entry which is preliminary data.</text>
</comment>
<gene>
    <name evidence="1" type="ORF">EVAR_10145_1</name>
</gene>
<dbReference type="Proteomes" id="UP000299102">
    <property type="component" value="Unassembled WGS sequence"/>
</dbReference>
<dbReference type="AlphaFoldDB" id="A0A4C1UDP4"/>
<name>A0A4C1UDP4_EUMVA</name>
<evidence type="ECO:0000313" key="2">
    <source>
        <dbReference type="Proteomes" id="UP000299102"/>
    </source>
</evidence>
<evidence type="ECO:0000313" key="1">
    <source>
        <dbReference type="EMBL" id="GBP24044.1"/>
    </source>
</evidence>
<organism evidence="1 2">
    <name type="scientific">Eumeta variegata</name>
    <name type="common">Bagworm moth</name>
    <name type="synonym">Eumeta japonica</name>
    <dbReference type="NCBI Taxonomy" id="151549"/>
    <lineage>
        <taxon>Eukaryota</taxon>
        <taxon>Metazoa</taxon>
        <taxon>Ecdysozoa</taxon>
        <taxon>Arthropoda</taxon>
        <taxon>Hexapoda</taxon>
        <taxon>Insecta</taxon>
        <taxon>Pterygota</taxon>
        <taxon>Neoptera</taxon>
        <taxon>Endopterygota</taxon>
        <taxon>Lepidoptera</taxon>
        <taxon>Glossata</taxon>
        <taxon>Ditrysia</taxon>
        <taxon>Tineoidea</taxon>
        <taxon>Psychidae</taxon>
        <taxon>Oiketicinae</taxon>
        <taxon>Eumeta</taxon>
    </lineage>
</organism>
<dbReference type="EMBL" id="BGZK01000156">
    <property type="protein sequence ID" value="GBP24044.1"/>
    <property type="molecule type" value="Genomic_DNA"/>
</dbReference>